<evidence type="ECO:0000256" key="7">
    <source>
        <dbReference type="SAM" id="MobiDB-lite"/>
    </source>
</evidence>
<dbReference type="SUPFAM" id="SSF56808">
    <property type="entry name" value="Ribosomal protein L1"/>
    <property type="match status" value="1"/>
</dbReference>
<dbReference type="EMBL" id="MFAM01000007">
    <property type="protein sequence ID" value="OGD79855.1"/>
    <property type="molecule type" value="Genomic_DNA"/>
</dbReference>
<sequence>MTKQRTVTTDLSAGRQESPSNAKFSWELAYIDLQPKTATILKDARVKPDQLRAMADGEVLAIPGVTDAMLEEIRAHYQAGLVDEVKDIKKEDETKKHDKKQAVAEAADNALPAKSVSTSPRMKYPRHLHGRSALYKSKLGKLGDKTYTIANAVSLLKTISYSRMKTVELHLTAKDTGLRGEIKLPFSVGKEIKVAIFSPELLETIKSGKFDFDILLATPADMPKVAPLAKILGPRGLMPNPKNNTVVDNPVKRAEELKAGATLAYKTEPKAPLIHLSVGNLNQTDDELAGNIKAILNGIGVTRLKNATLKSTMSPGIKLDINL</sequence>
<evidence type="ECO:0000256" key="6">
    <source>
        <dbReference type="RuleBase" id="RU000659"/>
    </source>
</evidence>
<dbReference type="PANTHER" id="PTHR36427">
    <property type="entry name" value="54S RIBOSOMAL PROTEIN L1, MITOCHONDRIAL"/>
    <property type="match status" value="1"/>
</dbReference>
<dbReference type="AlphaFoldDB" id="A0A1F5FJN6"/>
<dbReference type="Gene3D" id="3.30.190.20">
    <property type="match status" value="1"/>
</dbReference>
<dbReference type="InterPro" id="IPR028364">
    <property type="entry name" value="Ribosomal_uL1/biogenesis"/>
</dbReference>
<dbReference type="CDD" id="cd00403">
    <property type="entry name" value="Ribosomal_L1"/>
    <property type="match status" value="1"/>
</dbReference>
<dbReference type="PROSITE" id="PS01199">
    <property type="entry name" value="RIBOSOMAL_L1"/>
    <property type="match status" value="1"/>
</dbReference>
<keyword evidence="3" id="KW-0810">Translation regulation</keyword>
<dbReference type="InterPro" id="IPR023674">
    <property type="entry name" value="Ribosomal_uL1-like"/>
</dbReference>
<keyword evidence="2" id="KW-0678">Repressor</keyword>
<organism evidence="8 9">
    <name type="scientific">Candidatus Collierbacteria bacterium RIFOXYB1_FULL_49_13</name>
    <dbReference type="NCBI Taxonomy" id="1817728"/>
    <lineage>
        <taxon>Bacteria</taxon>
        <taxon>Candidatus Collieribacteriota</taxon>
    </lineage>
</organism>
<dbReference type="Pfam" id="PF00687">
    <property type="entry name" value="Ribosomal_L1"/>
    <property type="match status" value="1"/>
</dbReference>
<evidence type="ECO:0000313" key="9">
    <source>
        <dbReference type="Proteomes" id="UP000176682"/>
    </source>
</evidence>
<dbReference type="InterPro" id="IPR023673">
    <property type="entry name" value="Ribosomal_uL1_CS"/>
</dbReference>
<comment type="caution">
    <text evidence="8">The sequence shown here is derived from an EMBL/GenBank/DDBJ whole genome shotgun (WGS) entry which is preliminary data.</text>
</comment>
<protein>
    <recommendedName>
        <fullName evidence="6">Ribosomal protein</fullName>
    </recommendedName>
</protein>
<accession>A0A1F5FJN6</accession>
<keyword evidence="5 6" id="KW-0687">Ribonucleoprotein</keyword>
<evidence type="ECO:0000256" key="3">
    <source>
        <dbReference type="ARBA" id="ARBA00022845"/>
    </source>
</evidence>
<dbReference type="GO" id="GO:0006417">
    <property type="term" value="P:regulation of translation"/>
    <property type="evidence" value="ECO:0007669"/>
    <property type="project" value="UniProtKB-KW"/>
</dbReference>
<dbReference type="GO" id="GO:0005840">
    <property type="term" value="C:ribosome"/>
    <property type="evidence" value="ECO:0007669"/>
    <property type="project" value="UniProtKB-KW"/>
</dbReference>
<dbReference type="PANTHER" id="PTHR36427:SF3">
    <property type="entry name" value="LARGE RIBOSOMAL SUBUNIT PROTEIN UL1M"/>
    <property type="match status" value="1"/>
</dbReference>
<proteinExistence type="inferred from homology"/>
<dbReference type="Proteomes" id="UP000176682">
    <property type="component" value="Unassembled WGS sequence"/>
</dbReference>
<evidence type="ECO:0000256" key="5">
    <source>
        <dbReference type="ARBA" id="ARBA00023274"/>
    </source>
</evidence>
<keyword evidence="4 6" id="KW-0689">Ribosomal protein</keyword>
<evidence type="ECO:0000256" key="4">
    <source>
        <dbReference type="ARBA" id="ARBA00022980"/>
    </source>
</evidence>
<gene>
    <name evidence="8" type="ORF">A2368_04730</name>
</gene>
<dbReference type="InterPro" id="IPR016095">
    <property type="entry name" value="Ribosomal_uL1_3-a/b-sand"/>
</dbReference>
<reference evidence="8 9" key="1">
    <citation type="journal article" date="2016" name="Nat. Commun.">
        <title>Thousands of microbial genomes shed light on interconnected biogeochemical processes in an aquifer system.</title>
        <authorList>
            <person name="Anantharaman K."/>
            <person name="Brown C.T."/>
            <person name="Hug L.A."/>
            <person name="Sharon I."/>
            <person name="Castelle C.J."/>
            <person name="Probst A.J."/>
            <person name="Thomas B.C."/>
            <person name="Singh A."/>
            <person name="Wilkins M.J."/>
            <person name="Karaoz U."/>
            <person name="Brodie E.L."/>
            <person name="Williams K.H."/>
            <person name="Hubbard S.S."/>
            <person name="Banfield J.F."/>
        </authorList>
    </citation>
    <scope>NUCLEOTIDE SEQUENCE [LARGE SCALE GENOMIC DNA]</scope>
</reference>
<feature type="region of interest" description="Disordered" evidence="7">
    <location>
        <begin position="1"/>
        <end position="20"/>
    </location>
</feature>
<dbReference type="Gene3D" id="3.40.50.790">
    <property type="match status" value="1"/>
</dbReference>
<evidence type="ECO:0000256" key="1">
    <source>
        <dbReference type="ARBA" id="ARBA00010531"/>
    </source>
</evidence>
<evidence type="ECO:0000256" key="2">
    <source>
        <dbReference type="ARBA" id="ARBA00022491"/>
    </source>
</evidence>
<evidence type="ECO:0000313" key="8">
    <source>
        <dbReference type="EMBL" id="OGD79855.1"/>
    </source>
</evidence>
<name>A0A1F5FJN6_9BACT</name>
<dbReference type="GO" id="GO:1990904">
    <property type="term" value="C:ribonucleoprotein complex"/>
    <property type="evidence" value="ECO:0007669"/>
    <property type="project" value="UniProtKB-KW"/>
</dbReference>
<comment type="similarity">
    <text evidence="1 6">Belongs to the universal ribosomal protein uL1 family.</text>
</comment>